<accession>A0A286EFB6</accession>
<reference evidence="1 2" key="1">
    <citation type="submission" date="2017-09" db="EMBL/GenBank/DDBJ databases">
        <authorList>
            <person name="Ehlers B."/>
            <person name="Leendertz F.H."/>
        </authorList>
    </citation>
    <scope>NUCLEOTIDE SEQUENCE [LARGE SCALE GENOMIC DNA]</scope>
    <source>
        <strain evidence="1 2">DSM 16848</strain>
    </source>
</reference>
<protein>
    <submittedName>
        <fullName evidence="1">Uncharacterized protein</fullName>
    </submittedName>
</protein>
<sequence>MMAISGSFYLAAWLLAALLGWQQNAQSEPLRDNAPERVAASEPQIAVQLAQNLLDNGELLQKAKTDLQSLPEFQGKTLLIYNKVDFFNGTRPRIEVSLENPALPNTLVFYTFEHGKWTKGEAEDVAHIKNLSRHLVPLAEVDFAQVPHIAQVWREKAKQVNAVEQEPYHVAFIWLPARNKRFWHTATLEAKGKQFYLSTHLDGSIWEFNGLSGSVVDENQ</sequence>
<name>A0A286EFB6_9NEIS</name>
<gene>
    <name evidence="1" type="ORF">SAMN02746062_01753</name>
</gene>
<evidence type="ECO:0000313" key="1">
    <source>
        <dbReference type="EMBL" id="SOD69600.1"/>
    </source>
</evidence>
<dbReference type="RefSeq" id="WP_097114744.1">
    <property type="nucleotide sequence ID" value="NZ_CP083931.1"/>
</dbReference>
<evidence type="ECO:0000313" key="2">
    <source>
        <dbReference type="Proteomes" id="UP000219669"/>
    </source>
</evidence>
<keyword evidence="2" id="KW-1185">Reference proteome</keyword>
<organism evidence="1 2">
    <name type="scientific">Alysiella filiformis DSM 16848</name>
    <dbReference type="NCBI Taxonomy" id="1120981"/>
    <lineage>
        <taxon>Bacteria</taxon>
        <taxon>Pseudomonadati</taxon>
        <taxon>Pseudomonadota</taxon>
        <taxon>Betaproteobacteria</taxon>
        <taxon>Neisseriales</taxon>
        <taxon>Neisseriaceae</taxon>
        <taxon>Alysiella</taxon>
    </lineage>
</organism>
<proteinExistence type="predicted"/>
<dbReference type="OrthoDB" id="660752at2"/>
<dbReference type="Proteomes" id="UP000219669">
    <property type="component" value="Unassembled WGS sequence"/>
</dbReference>
<dbReference type="AlphaFoldDB" id="A0A286EFB6"/>
<dbReference type="EMBL" id="OCNF01000017">
    <property type="protein sequence ID" value="SOD69600.1"/>
    <property type="molecule type" value="Genomic_DNA"/>
</dbReference>